<comment type="function">
    <text evidence="1">Required for O(2)-independent ubiquinone (coenzyme Q) biosynthesis. Together with UbiU, is essential for the C6-hydroxylation reaction in the oxygen-independent ubiquinone biosynthesis pathway.</text>
</comment>
<feature type="binding site" evidence="1">
    <location>
        <position position="193"/>
    </location>
    <ligand>
        <name>[4Fe-4S] cluster</name>
        <dbReference type="ChEBI" id="CHEBI:49883"/>
    </ligand>
</feature>
<sequence>MEMIPAMKLSLGPIQYYWSRDDIMKFYDEVARTRVDIVYLGEVVCSKRHRMRTADWLEVARMLRAHGKEAVLSTLAMPETEADLRRLRTLVEADAFPIEANDLSAIGLLARRKPFVAGPHVNCYSAPTLDWLAGLGTCRWVAPIECTRDTLDAIRRQRRSASEIECLAFGHAPLSFSARCFTARHHQLQKDQCGHRCADYASGLEAATLDGQPFIRLNGVQTQTSQVVNLARAIESMAEAGVSILRISPQAEHTAAIIETFADRLHGAIGPDDAYRALCGWQDAAPCDGFWFGQPGVAATAGVEAR</sequence>
<dbReference type="GO" id="GO:0051539">
    <property type="term" value="F:4 iron, 4 sulfur cluster binding"/>
    <property type="evidence" value="ECO:0007669"/>
    <property type="project" value="UniProtKB-UniRule"/>
</dbReference>
<keyword evidence="1" id="KW-0408">Iron</keyword>
<dbReference type="PANTHER" id="PTHR30217">
    <property type="entry name" value="PEPTIDASE U32 FAMILY"/>
    <property type="match status" value="1"/>
</dbReference>
<comment type="cofactor">
    <cofactor evidence="1">
        <name>[4Fe-4S] cluster</name>
        <dbReference type="ChEBI" id="CHEBI:49883"/>
    </cofactor>
</comment>
<protein>
    <recommendedName>
        <fullName evidence="1">Ubiquinone biosynthesis protein UbiV</fullName>
    </recommendedName>
</protein>
<evidence type="ECO:0000313" key="2">
    <source>
        <dbReference type="EMBL" id="QPQ89480.1"/>
    </source>
</evidence>
<dbReference type="Proteomes" id="UP000594892">
    <property type="component" value="Chromosome 1"/>
</dbReference>
<dbReference type="NCBIfam" id="NF011991">
    <property type="entry name" value="PRK15447.1"/>
    <property type="match status" value="1"/>
</dbReference>
<comment type="similarity">
    <text evidence="1">Belongs to the peptidase U32 family. UbiV subfamily.</text>
</comment>
<name>A0AAP9XWJ3_BURGL</name>
<dbReference type="GO" id="GO:0006744">
    <property type="term" value="P:ubiquinone biosynthetic process"/>
    <property type="evidence" value="ECO:0007669"/>
    <property type="project" value="UniProtKB-UniRule"/>
</dbReference>
<keyword evidence="1" id="KW-0831">Ubiquinone biosynthesis</keyword>
<dbReference type="HAMAP" id="MF_02233">
    <property type="entry name" value="UbiV"/>
    <property type="match status" value="1"/>
</dbReference>
<evidence type="ECO:0000313" key="3">
    <source>
        <dbReference type="Proteomes" id="UP000594892"/>
    </source>
</evidence>
<feature type="binding site" evidence="1">
    <location>
        <position position="197"/>
    </location>
    <ligand>
        <name>[4Fe-4S] cluster</name>
        <dbReference type="ChEBI" id="CHEBI:49883"/>
    </ligand>
</feature>
<keyword evidence="1" id="KW-0004">4Fe-4S</keyword>
<dbReference type="AlphaFoldDB" id="A0AAP9XWJ3"/>
<proteinExistence type="inferred from homology"/>
<organism evidence="2 3">
    <name type="scientific">Burkholderia glumae</name>
    <name type="common">Pseudomonas glumae</name>
    <dbReference type="NCBI Taxonomy" id="337"/>
    <lineage>
        <taxon>Bacteria</taxon>
        <taxon>Pseudomonadati</taxon>
        <taxon>Pseudomonadota</taxon>
        <taxon>Betaproteobacteria</taxon>
        <taxon>Burkholderiales</taxon>
        <taxon>Burkholderiaceae</taxon>
        <taxon>Burkholderia</taxon>
    </lineage>
</organism>
<dbReference type="GO" id="GO:0046872">
    <property type="term" value="F:metal ion binding"/>
    <property type="evidence" value="ECO:0007669"/>
    <property type="project" value="UniProtKB-KW"/>
</dbReference>
<dbReference type="Pfam" id="PF01136">
    <property type="entry name" value="Peptidase_U32"/>
    <property type="match status" value="1"/>
</dbReference>
<feature type="binding site" evidence="1">
    <location>
        <position position="45"/>
    </location>
    <ligand>
        <name>[4Fe-4S] cluster</name>
        <dbReference type="ChEBI" id="CHEBI:49883"/>
    </ligand>
</feature>
<dbReference type="InterPro" id="IPR043693">
    <property type="entry name" value="UbiV"/>
</dbReference>
<evidence type="ECO:0000256" key="1">
    <source>
        <dbReference type="HAMAP-Rule" id="MF_02233"/>
    </source>
</evidence>
<reference evidence="2 3" key="1">
    <citation type="submission" date="2020-12" db="EMBL/GenBank/DDBJ databases">
        <title>FDA dAtabase for Regulatory Grade micrObial Sequences (FDA-ARGOS): Supporting development and validation of Infectious Disease Dx tests.</title>
        <authorList>
            <person name="Minogue T."/>
            <person name="Wolcott M."/>
            <person name="Wasieloski L."/>
            <person name="Aguilar W."/>
            <person name="Moore D."/>
            <person name="Jaissle J."/>
            <person name="Tallon L."/>
            <person name="Sadzewicz L."/>
            <person name="Zhao X."/>
            <person name="Boylan J."/>
            <person name="Ott S."/>
            <person name="Bowen H."/>
            <person name="Vavikolanu K."/>
            <person name="Mehta A."/>
            <person name="Aluvathingal J."/>
            <person name="Nadendla S."/>
            <person name="Yan Y."/>
            <person name="Sichtig H."/>
        </authorList>
    </citation>
    <scope>NUCLEOTIDE SEQUENCE [LARGE SCALE GENOMIC DNA]</scope>
    <source>
        <strain evidence="2 3">FDAARGOS_949</strain>
    </source>
</reference>
<keyword evidence="1" id="KW-0479">Metal-binding</keyword>
<dbReference type="PANTHER" id="PTHR30217:SF11">
    <property type="entry name" value="UBIQUINONE BIOSYNTHESIS PROTEIN UBIV"/>
    <property type="match status" value="1"/>
</dbReference>
<gene>
    <name evidence="1" type="primary">ubiV</name>
    <name evidence="2" type="ORF">I6H06_07500</name>
</gene>
<accession>A0AAP9XWJ3</accession>
<comment type="pathway">
    <text evidence="1">Cofactor biosynthesis; ubiquinone biosynthesis.</text>
</comment>
<comment type="subunit">
    <text evidence="1">Forms a heterodimer with UbiU.</text>
</comment>
<dbReference type="InterPro" id="IPR001539">
    <property type="entry name" value="Peptidase_U32"/>
</dbReference>
<dbReference type="EMBL" id="CP065600">
    <property type="protein sequence ID" value="QPQ89480.1"/>
    <property type="molecule type" value="Genomic_DNA"/>
</dbReference>
<keyword evidence="1" id="KW-0411">Iron-sulfur</keyword>
<dbReference type="InterPro" id="IPR051454">
    <property type="entry name" value="RNA/ubiquinone_mod_enzymes"/>
</dbReference>
<feature type="binding site" evidence="1">
    <location>
        <position position="180"/>
    </location>
    <ligand>
        <name>[4Fe-4S] cluster</name>
        <dbReference type="ChEBI" id="CHEBI:49883"/>
    </ligand>
</feature>